<evidence type="ECO:0000313" key="8">
    <source>
        <dbReference type="EMBL" id="SDI82807.1"/>
    </source>
</evidence>
<feature type="signal peptide" evidence="5">
    <location>
        <begin position="1"/>
        <end position="26"/>
    </location>
</feature>
<dbReference type="AlphaFoldDB" id="A0A0D1XET7"/>
<protein>
    <submittedName>
        <fullName evidence="8">Micrococcal nuclease</fullName>
    </submittedName>
</protein>
<dbReference type="InterPro" id="IPR035437">
    <property type="entry name" value="SNase_OB-fold_sf"/>
</dbReference>
<dbReference type="EMBL" id="LGUG01000004">
    <property type="protein sequence ID" value="KON95189.1"/>
    <property type="molecule type" value="Genomic_DNA"/>
</dbReference>
<evidence type="ECO:0000259" key="6">
    <source>
        <dbReference type="PROSITE" id="PS50830"/>
    </source>
</evidence>
<dbReference type="Proteomes" id="UP000182836">
    <property type="component" value="Unassembled WGS sequence"/>
</dbReference>
<dbReference type="Pfam" id="PF00565">
    <property type="entry name" value="SNase"/>
    <property type="match status" value="1"/>
</dbReference>
<keyword evidence="5" id="KW-0732">Signal</keyword>
<dbReference type="SMART" id="SM00894">
    <property type="entry name" value="Excalibur"/>
    <property type="match status" value="1"/>
</dbReference>
<dbReference type="GO" id="GO:0004519">
    <property type="term" value="F:endonuclease activity"/>
    <property type="evidence" value="ECO:0007669"/>
    <property type="project" value="UniProtKB-KW"/>
</dbReference>
<feature type="chain" id="PRO_5010414755" evidence="5">
    <location>
        <begin position="27"/>
        <end position="287"/>
    </location>
</feature>
<name>A0A0D1XET7_ANEMI</name>
<accession>A0A0D1XET7</accession>
<dbReference type="PROSITE" id="PS51257">
    <property type="entry name" value="PROKAR_LIPOPROTEIN"/>
    <property type="match status" value="1"/>
</dbReference>
<evidence type="ECO:0000256" key="5">
    <source>
        <dbReference type="SAM" id="SignalP"/>
    </source>
</evidence>
<dbReference type="SUPFAM" id="SSF50199">
    <property type="entry name" value="Staphylococcal nuclease"/>
    <property type="match status" value="1"/>
</dbReference>
<feature type="compositionally biased region" description="Polar residues" evidence="4">
    <location>
        <begin position="25"/>
        <end position="34"/>
    </location>
</feature>
<dbReference type="EMBL" id="FNED01000008">
    <property type="protein sequence ID" value="SDI82807.1"/>
    <property type="molecule type" value="Genomic_DNA"/>
</dbReference>
<dbReference type="Proteomes" id="UP000037269">
    <property type="component" value="Unassembled WGS sequence"/>
</dbReference>
<dbReference type="Gene3D" id="2.40.50.90">
    <property type="match status" value="1"/>
</dbReference>
<evidence type="ECO:0000313" key="7">
    <source>
        <dbReference type="EMBL" id="KON95189.1"/>
    </source>
</evidence>
<feature type="compositionally biased region" description="Basic and acidic residues" evidence="4">
    <location>
        <begin position="267"/>
        <end position="287"/>
    </location>
</feature>
<dbReference type="Pfam" id="PF05901">
    <property type="entry name" value="Excalibur"/>
    <property type="match status" value="1"/>
</dbReference>
<sequence>MKKKTPLLTGLIVLLMALTACSTNTAKQPDVQTNSQQQATKVTAAAPPAAATATQATTAPKQSAPAPQQTATGKLIPAKIVSVTDGDTMKVELNGKKETVRLLLVDTPETKHPSKPVQPFGPEASAFAKQILKEGKEVQIEIDVSERDKYGRLLAYLWVDGKMFNEMLLEKGLARVAYVYPPNIKYVDQFRAIQKKAQTAGVGIWSIENYAQEDGFHPKEAATKKAEPTKQQSEKPVAETQKPTASSSNIQYKNCTEARAAGVTPIHEGEPGYSRKLDRDGDGVACE</sequence>
<keyword evidence="3" id="KW-0378">Hydrolase</keyword>
<feature type="domain" description="TNase-like" evidence="6">
    <location>
        <begin position="74"/>
        <end position="207"/>
    </location>
</feature>
<evidence type="ECO:0000313" key="10">
    <source>
        <dbReference type="Proteomes" id="UP000182836"/>
    </source>
</evidence>
<reference evidence="8 10" key="2">
    <citation type="submission" date="2016-10" db="EMBL/GenBank/DDBJ databases">
        <authorList>
            <person name="de Groot N.N."/>
        </authorList>
    </citation>
    <scope>NUCLEOTIDE SEQUENCE [LARGE SCALE GENOMIC DNA]</scope>
    <source>
        <strain evidence="8 10">DSM 2895</strain>
    </source>
</reference>
<evidence type="ECO:0000256" key="3">
    <source>
        <dbReference type="ARBA" id="ARBA00022801"/>
    </source>
</evidence>
<dbReference type="InterPro" id="IPR002071">
    <property type="entry name" value="Thermonucl_AS"/>
</dbReference>
<reference evidence="7 9" key="1">
    <citation type="submission" date="2015-07" db="EMBL/GenBank/DDBJ databases">
        <title>Fjat-14205 dsm 2895.</title>
        <authorList>
            <person name="Liu B."/>
            <person name="Wang J."/>
            <person name="Zhu Y."/>
            <person name="Liu G."/>
            <person name="Chen Q."/>
            <person name="Chen Z."/>
            <person name="Lan J."/>
            <person name="Che J."/>
            <person name="Ge C."/>
            <person name="Shi H."/>
            <person name="Pan Z."/>
            <person name="Liu X."/>
        </authorList>
    </citation>
    <scope>NUCLEOTIDE SEQUENCE [LARGE SCALE GENOMIC DNA]</scope>
    <source>
        <strain evidence="7 9">DSM 2895</strain>
    </source>
</reference>
<evidence type="ECO:0000256" key="4">
    <source>
        <dbReference type="SAM" id="MobiDB-lite"/>
    </source>
</evidence>
<keyword evidence="2" id="KW-0255">Endonuclease</keyword>
<dbReference type="PROSITE" id="PS50830">
    <property type="entry name" value="TNASE_3"/>
    <property type="match status" value="1"/>
</dbReference>
<keyword evidence="1" id="KW-0540">Nuclease</keyword>
<dbReference type="GeneID" id="42309657"/>
<dbReference type="CDD" id="cd00175">
    <property type="entry name" value="SNc"/>
    <property type="match status" value="1"/>
</dbReference>
<proteinExistence type="predicted"/>
<dbReference type="GO" id="GO:0003676">
    <property type="term" value="F:nucleic acid binding"/>
    <property type="evidence" value="ECO:0007669"/>
    <property type="project" value="InterPro"/>
</dbReference>
<dbReference type="InterPro" id="IPR008613">
    <property type="entry name" value="Excalibur_Ca-bd_domain"/>
</dbReference>
<evidence type="ECO:0000256" key="2">
    <source>
        <dbReference type="ARBA" id="ARBA00022759"/>
    </source>
</evidence>
<feature type="compositionally biased region" description="Polar residues" evidence="4">
    <location>
        <begin position="241"/>
        <end position="254"/>
    </location>
</feature>
<feature type="compositionally biased region" description="Low complexity" evidence="4">
    <location>
        <begin position="35"/>
        <end position="71"/>
    </location>
</feature>
<dbReference type="InterPro" id="IPR016071">
    <property type="entry name" value="Staphylococal_nuclease_OB-fold"/>
</dbReference>
<evidence type="ECO:0000256" key="1">
    <source>
        <dbReference type="ARBA" id="ARBA00022722"/>
    </source>
</evidence>
<dbReference type="PANTHER" id="PTHR12302">
    <property type="entry name" value="EBNA2 BINDING PROTEIN P100"/>
    <property type="match status" value="1"/>
</dbReference>
<organism evidence="7 9">
    <name type="scientific">Aneurinibacillus migulanus</name>
    <name type="common">Bacillus migulanus</name>
    <dbReference type="NCBI Taxonomy" id="47500"/>
    <lineage>
        <taxon>Bacteria</taxon>
        <taxon>Bacillati</taxon>
        <taxon>Bacillota</taxon>
        <taxon>Bacilli</taxon>
        <taxon>Bacillales</taxon>
        <taxon>Paenibacillaceae</taxon>
        <taxon>Aneurinibacillus group</taxon>
        <taxon>Aneurinibacillus</taxon>
    </lineage>
</organism>
<gene>
    <name evidence="7" type="ORF">AF333_06550</name>
    <name evidence="8" type="ORF">SAMN04487909_10883</name>
</gene>
<dbReference type="STRING" id="47500.AF333_06550"/>
<dbReference type="RefSeq" id="WP_043067422.1">
    <property type="nucleotide sequence ID" value="NZ_BJOA01000061.1"/>
</dbReference>
<feature type="region of interest" description="Disordered" evidence="4">
    <location>
        <begin position="221"/>
        <end position="287"/>
    </location>
</feature>
<keyword evidence="9" id="KW-1185">Reference proteome</keyword>
<feature type="region of interest" description="Disordered" evidence="4">
    <location>
        <begin position="25"/>
        <end position="71"/>
    </location>
</feature>
<feature type="compositionally biased region" description="Basic and acidic residues" evidence="4">
    <location>
        <begin position="221"/>
        <end position="237"/>
    </location>
</feature>
<dbReference type="SMART" id="SM00318">
    <property type="entry name" value="SNc"/>
    <property type="match status" value="1"/>
</dbReference>
<evidence type="ECO:0000313" key="9">
    <source>
        <dbReference type="Proteomes" id="UP000037269"/>
    </source>
</evidence>
<dbReference type="PANTHER" id="PTHR12302:SF3">
    <property type="entry name" value="SERINE_THREONINE-PROTEIN KINASE 31"/>
    <property type="match status" value="1"/>
</dbReference>
<dbReference type="GO" id="GO:0016787">
    <property type="term" value="F:hydrolase activity"/>
    <property type="evidence" value="ECO:0007669"/>
    <property type="project" value="UniProtKB-KW"/>
</dbReference>
<dbReference type="PATRIC" id="fig|47500.8.peg.2520"/>
<dbReference type="PROSITE" id="PS01123">
    <property type="entry name" value="TNASE_1"/>
    <property type="match status" value="1"/>
</dbReference>